<dbReference type="RefSeq" id="WP_049699697.1">
    <property type="nucleotide sequence ID" value="NZ_CBDRLS010000001.1"/>
</dbReference>
<protein>
    <submittedName>
        <fullName evidence="2">Antibiotic biosynthesis monooxygenase</fullName>
    </submittedName>
</protein>
<keyword evidence="2" id="KW-0503">Monooxygenase</keyword>
<dbReference type="EMBL" id="LDTZ01000018">
    <property type="protein sequence ID" value="KNA90763.1"/>
    <property type="molecule type" value="Genomic_DNA"/>
</dbReference>
<dbReference type="InterPro" id="IPR011008">
    <property type="entry name" value="Dimeric_a/b-barrel"/>
</dbReference>
<gene>
    <name evidence="2" type="ORF">ABW18_14705</name>
</gene>
<evidence type="ECO:0000313" key="2">
    <source>
        <dbReference type="EMBL" id="KNA90763.1"/>
    </source>
</evidence>
<organism evidence="2 3">
    <name type="scientific">Gordonia jacobaea</name>
    <dbReference type="NCBI Taxonomy" id="122202"/>
    <lineage>
        <taxon>Bacteria</taxon>
        <taxon>Bacillati</taxon>
        <taxon>Actinomycetota</taxon>
        <taxon>Actinomycetes</taxon>
        <taxon>Mycobacteriales</taxon>
        <taxon>Gordoniaceae</taxon>
        <taxon>Gordonia</taxon>
    </lineage>
</organism>
<dbReference type="Pfam" id="PF03992">
    <property type="entry name" value="ABM"/>
    <property type="match status" value="1"/>
</dbReference>
<dbReference type="GO" id="GO:0004497">
    <property type="term" value="F:monooxygenase activity"/>
    <property type="evidence" value="ECO:0007669"/>
    <property type="project" value="UniProtKB-KW"/>
</dbReference>
<keyword evidence="2" id="KW-0560">Oxidoreductase</keyword>
<reference evidence="2 3" key="1">
    <citation type="submission" date="2015-05" db="EMBL/GenBank/DDBJ databases">
        <title>Draft genome sequence of the bacterium Gordonia jacobaea a new member of the Gordonia genus.</title>
        <authorList>
            <person name="Jimenez-Galisteo G."/>
            <person name="Dominguez A."/>
            <person name="Munoz E."/>
            <person name="Vinas M."/>
        </authorList>
    </citation>
    <scope>NUCLEOTIDE SEQUENCE [LARGE SCALE GENOMIC DNA]</scope>
    <source>
        <strain evidence="3">mv1</strain>
    </source>
</reference>
<dbReference type="PANTHER" id="PTHR33336">
    <property type="entry name" value="QUINOL MONOOXYGENASE YGIN-RELATED"/>
    <property type="match status" value="1"/>
</dbReference>
<dbReference type="SUPFAM" id="SSF54909">
    <property type="entry name" value="Dimeric alpha+beta barrel"/>
    <property type="match status" value="1"/>
</dbReference>
<dbReference type="Gene3D" id="3.30.70.100">
    <property type="match status" value="1"/>
</dbReference>
<evidence type="ECO:0000313" key="3">
    <source>
        <dbReference type="Proteomes" id="UP000037247"/>
    </source>
</evidence>
<dbReference type="PANTHER" id="PTHR33336:SF3">
    <property type="entry name" value="ABM DOMAIN-CONTAINING PROTEIN"/>
    <property type="match status" value="1"/>
</dbReference>
<comment type="caution">
    <text evidence="2">The sequence shown here is derived from an EMBL/GenBank/DDBJ whole genome shotgun (WGS) entry which is preliminary data.</text>
</comment>
<evidence type="ECO:0000259" key="1">
    <source>
        <dbReference type="PROSITE" id="PS51725"/>
    </source>
</evidence>
<proteinExistence type="predicted"/>
<accession>A0ABR5IAX3</accession>
<dbReference type="Proteomes" id="UP000037247">
    <property type="component" value="Unassembled WGS sequence"/>
</dbReference>
<dbReference type="InterPro" id="IPR050744">
    <property type="entry name" value="AI-2_Isomerase_LsrG"/>
</dbReference>
<name>A0ABR5IAX3_9ACTN</name>
<dbReference type="InterPro" id="IPR007138">
    <property type="entry name" value="ABM_dom"/>
</dbReference>
<feature type="domain" description="ABM" evidence="1">
    <location>
        <begin position="2"/>
        <end position="89"/>
    </location>
</feature>
<dbReference type="PROSITE" id="PS51725">
    <property type="entry name" value="ABM"/>
    <property type="match status" value="1"/>
</dbReference>
<keyword evidence="3" id="KW-1185">Reference proteome</keyword>
<sequence>MIHIVAKWQIKPEYADQWPDLVAEFTEATRSEPGNKWFTWSRSLDDPNEYVLIEAFDDDAAVAHVSSDHFKKATADLPQFLVATPAIINTTVDADGWSELGEMAVD</sequence>